<proteinExistence type="predicted"/>
<accession>A0ACC5ZQA4</accession>
<gene>
    <name evidence="1" type="ORF">PDJAM_G00193610</name>
</gene>
<comment type="caution">
    <text evidence="1">The sequence shown here is derived from an EMBL/GenBank/DDBJ whole genome shotgun (WGS) entry which is preliminary data.</text>
</comment>
<dbReference type="EMBL" id="CM041004">
    <property type="protein sequence ID" value="MCJ8749973.1"/>
    <property type="molecule type" value="Genomic_DNA"/>
</dbReference>
<dbReference type="Proteomes" id="UP000830395">
    <property type="component" value="Chromosome 30"/>
</dbReference>
<evidence type="ECO:0000313" key="1">
    <source>
        <dbReference type="EMBL" id="MCJ8749973.1"/>
    </source>
</evidence>
<reference evidence="1" key="1">
    <citation type="submission" date="2020-02" db="EMBL/GenBank/DDBJ databases">
        <title>Genome sequencing of the panga catfish, Pangasius djambal.</title>
        <authorList>
            <person name="Wen M."/>
            <person name="Zahm M."/>
            <person name="Roques C."/>
            <person name="Cabau C."/>
            <person name="Klopp C."/>
            <person name="Donnadieu C."/>
            <person name="Jouanno E."/>
            <person name="Avarre J.-C."/>
            <person name="Campet M."/>
            <person name="Ha T."/>
            <person name="Dugue R."/>
            <person name="Lampietro C."/>
            <person name="Louis A."/>
            <person name="Herpin A."/>
            <person name="Echchiki A."/>
            <person name="Berthelot C."/>
            <person name="Parey E."/>
            <person name="Roest-Crollius H."/>
            <person name="Braasch I."/>
            <person name="Postlethwait J.H."/>
            <person name="Bobe J."/>
            <person name="Montfort J."/>
            <person name="Bouchez O."/>
            <person name="Begum T."/>
            <person name="Schartl M."/>
            <person name="Gustiano R."/>
            <person name="Guiguen Y."/>
        </authorList>
    </citation>
    <scope>NUCLEOTIDE SEQUENCE</scope>
    <source>
        <strain evidence="1">Pdj_M5554</strain>
    </source>
</reference>
<evidence type="ECO:0000313" key="2">
    <source>
        <dbReference type="Proteomes" id="UP000830395"/>
    </source>
</evidence>
<organism evidence="1 2">
    <name type="scientific">Pangasius djambal</name>
    <dbReference type="NCBI Taxonomy" id="1691987"/>
    <lineage>
        <taxon>Eukaryota</taxon>
        <taxon>Metazoa</taxon>
        <taxon>Chordata</taxon>
        <taxon>Craniata</taxon>
        <taxon>Vertebrata</taxon>
        <taxon>Euteleostomi</taxon>
        <taxon>Actinopterygii</taxon>
        <taxon>Neopterygii</taxon>
        <taxon>Teleostei</taxon>
        <taxon>Ostariophysi</taxon>
        <taxon>Siluriformes</taxon>
        <taxon>Pangasiidae</taxon>
        <taxon>Pangasius</taxon>
    </lineage>
</organism>
<protein>
    <submittedName>
        <fullName evidence="1">Uncharacterized protein</fullName>
    </submittedName>
</protein>
<name>A0ACC5ZQA4_9TELE</name>
<sequence>MFTDQNPENLLQNPNRCFKTRHGTSSGLNCRINLVNMDILLGPLCSIQFDSDLSFNTQSF</sequence>
<feature type="non-terminal residue" evidence="1">
    <location>
        <position position="60"/>
    </location>
</feature>
<keyword evidence="2" id="KW-1185">Reference proteome</keyword>